<comment type="caution">
    <text evidence="1">The sequence shown here is derived from an EMBL/GenBank/DDBJ whole genome shotgun (WGS) entry which is preliminary data.</text>
</comment>
<protein>
    <submittedName>
        <fullName evidence="1">Uncharacterized protein</fullName>
    </submittedName>
</protein>
<sequence length="143" mass="15906">MVDWYELRPTLPTAIEIWFSHAHSHIGARALPDGRKLGNSGAGVYNAMLAHSAKSAPCECALGVVHPALIDHLTNKMLLSLMDMPQFGWVVPGIHQMEWFQEEHWDVLGHIGYGRGDKGRRGDWASGQDILDYHSKIISAPLK</sequence>
<keyword evidence="2" id="KW-1185">Reference proteome</keyword>
<evidence type="ECO:0000313" key="2">
    <source>
        <dbReference type="Proteomes" id="UP001218218"/>
    </source>
</evidence>
<dbReference type="Proteomes" id="UP001218218">
    <property type="component" value="Unassembled WGS sequence"/>
</dbReference>
<organism evidence="1 2">
    <name type="scientific">Mycena albidolilacea</name>
    <dbReference type="NCBI Taxonomy" id="1033008"/>
    <lineage>
        <taxon>Eukaryota</taxon>
        <taxon>Fungi</taxon>
        <taxon>Dikarya</taxon>
        <taxon>Basidiomycota</taxon>
        <taxon>Agaricomycotina</taxon>
        <taxon>Agaricomycetes</taxon>
        <taxon>Agaricomycetidae</taxon>
        <taxon>Agaricales</taxon>
        <taxon>Marasmiineae</taxon>
        <taxon>Mycenaceae</taxon>
        <taxon>Mycena</taxon>
    </lineage>
</organism>
<evidence type="ECO:0000313" key="1">
    <source>
        <dbReference type="EMBL" id="KAJ7348833.1"/>
    </source>
</evidence>
<name>A0AAD7ERS2_9AGAR</name>
<gene>
    <name evidence="1" type="ORF">DFH08DRAFT_807437</name>
</gene>
<accession>A0AAD7ERS2</accession>
<dbReference type="EMBL" id="JARIHO010000016">
    <property type="protein sequence ID" value="KAJ7348833.1"/>
    <property type="molecule type" value="Genomic_DNA"/>
</dbReference>
<proteinExistence type="predicted"/>
<dbReference type="AlphaFoldDB" id="A0AAD7ERS2"/>
<reference evidence="1" key="1">
    <citation type="submission" date="2023-03" db="EMBL/GenBank/DDBJ databases">
        <title>Massive genome expansion in bonnet fungi (Mycena s.s.) driven by repeated elements and novel gene families across ecological guilds.</title>
        <authorList>
            <consortium name="Lawrence Berkeley National Laboratory"/>
            <person name="Harder C.B."/>
            <person name="Miyauchi S."/>
            <person name="Viragh M."/>
            <person name="Kuo A."/>
            <person name="Thoen E."/>
            <person name="Andreopoulos B."/>
            <person name="Lu D."/>
            <person name="Skrede I."/>
            <person name="Drula E."/>
            <person name="Henrissat B."/>
            <person name="Morin E."/>
            <person name="Kohler A."/>
            <person name="Barry K."/>
            <person name="LaButti K."/>
            <person name="Morin E."/>
            <person name="Salamov A."/>
            <person name="Lipzen A."/>
            <person name="Mereny Z."/>
            <person name="Hegedus B."/>
            <person name="Baldrian P."/>
            <person name="Stursova M."/>
            <person name="Weitz H."/>
            <person name="Taylor A."/>
            <person name="Grigoriev I.V."/>
            <person name="Nagy L.G."/>
            <person name="Martin F."/>
            <person name="Kauserud H."/>
        </authorList>
    </citation>
    <scope>NUCLEOTIDE SEQUENCE</scope>
    <source>
        <strain evidence="1">CBHHK002</strain>
    </source>
</reference>